<dbReference type="RefSeq" id="WP_188090007.1">
    <property type="nucleotide sequence ID" value="NZ_JACVFC010000003.1"/>
</dbReference>
<dbReference type="Proteomes" id="UP000659124">
    <property type="component" value="Unassembled WGS sequence"/>
</dbReference>
<protein>
    <recommendedName>
        <fullName evidence="3">TubC N-terminal docking domain-containing protein</fullName>
    </recommendedName>
</protein>
<name>A0ABR7TU03_9BACT</name>
<dbReference type="EMBL" id="JACVFC010000003">
    <property type="protein sequence ID" value="MBC9932879.1"/>
    <property type="molecule type" value="Genomic_DNA"/>
</dbReference>
<comment type="caution">
    <text evidence="1">The sequence shown here is derived from an EMBL/GenBank/DDBJ whole genome shotgun (WGS) entry which is preliminary data.</text>
</comment>
<sequence length="62" mass="7496">MAIRINIFEELEREGYAITVEDDPAYIKEKEERHKRMQELRRKQMVIATLSRLESEKIILCM</sequence>
<keyword evidence="2" id="KW-1185">Reference proteome</keyword>
<proteinExistence type="predicted"/>
<accession>A0ABR7TU03</accession>
<evidence type="ECO:0008006" key="3">
    <source>
        <dbReference type="Google" id="ProtNLM"/>
    </source>
</evidence>
<reference evidence="1 2" key="1">
    <citation type="submission" date="2020-09" db="EMBL/GenBank/DDBJ databases">
        <title>Genome sequences of type strains of Chitinophaga qingshengii and Chitinophaga varians.</title>
        <authorList>
            <person name="Kittiwongwattana C."/>
        </authorList>
    </citation>
    <scope>NUCLEOTIDE SEQUENCE [LARGE SCALE GENOMIC DNA]</scope>
    <source>
        <strain evidence="1 2">JCM 30026</strain>
    </source>
</reference>
<gene>
    <name evidence="1" type="ORF">ICL07_21000</name>
</gene>
<evidence type="ECO:0000313" key="2">
    <source>
        <dbReference type="Proteomes" id="UP000659124"/>
    </source>
</evidence>
<organism evidence="1 2">
    <name type="scientific">Chitinophaga qingshengii</name>
    <dbReference type="NCBI Taxonomy" id="1569794"/>
    <lineage>
        <taxon>Bacteria</taxon>
        <taxon>Pseudomonadati</taxon>
        <taxon>Bacteroidota</taxon>
        <taxon>Chitinophagia</taxon>
        <taxon>Chitinophagales</taxon>
        <taxon>Chitinophagaceae</taxon>
        <taxon>Chitinophaga</taxon>
    </lineage>
</organism>
<evidence type="ECO:0000313" key="1">
    <source>
        <dbReference type="EMBL" id="MBC9932879.1"/>
    </source>
</evidence>